<name>A0ABU6QZU4_9FABA</name>
<feature type="compositionally biased region" description="Polar residues" evidence="1">
    <location>
        <begin position="116"/>
        <end position="133"/>
    </location>
</feature>
<proteinExistence type="predicted"/>
<evidence type="ECO:0000256" key="1">
    <source>
        <dbReference type="SAM" id="MobiDB-lite"/>
    </source>
</evidence>
<accession>A0ABU6QZU4</accession>
<comment type="caution">
    <text evidence="2">The sequence shown here is derived from an EMBL/GenBank/DDBJ whole genome shotgun (WGS) entry which is preliminary data.</text>
</comment>
<feature type="compositionally biased region" description="Polar residues" evidence="1">
    <location>
        <begin position="79"/>
        <end position="97"/>
    </location>
</feature>
<protein>
    <submittedName>
        <fullName evidence="2">Uncharacterized protein</fullName>
    </submittedName>
</protein>
<dbReference type="Proteomes" id="UP001341840">
    <property type="component" value="Unassembled WGS sequence"/>
</dbReference>
<feature type="compositionally biased region" description="Polar residues" evidence="1">
    <location>
        <begin position="204"/>
        <end position="224"/>
    </location>
</feature>
<feature type="region of interest" description="Disordered" evidence="1">
    <location>
        <begin position="57"/>
        <end position="255"/>
    </location>
</feature>
<evidence type="ECO:0000313" key="3">
    <source>
        <dbReference type="Proteomes" id="UP001341840"/>
    </source>
</evidence>
<reference evidence="2 3" key="1">
    <citation type="journal article" date="2023" name="Plants (Basel)">
        <title>Bridging the Gap: Combining Genomics and Transcriptomics Approaches to Understand Stylosanthes scabra, an Orphan Legume from the Brazilian Caatinga.</title>
        <authorList>
            <person name="Ferreira-Neto J.R.C."/>
            <person name="da Silva M.D."/>
            <person name="Binneck E."/>
            <person name="de Melo N.F."/>
            <person name="da Silva R.H."/>
            <person name="de Melo A.L.T.M."/>
            <person name="Pandolfi V."/>
            <person name="Bustamante F.O."/>
            <person name="Brasileiro-Vidal A.C."/>
            <person name="Benko-Iseppon A.M."/>
        </authorList>
    </citation>
    <scope>NUCLEOTIDE SEQUENCE [LARGE SCALE GENOMIC DNA]</scope>
    <source>
        <tissue evidence="2">Leaves</tissue>
    </source>
</reference>
<organism evidence="2 3">
    <name type="scientific">Stylosanthes scabra</name>
    <dbReference type="NCBI Taxonomy" id="79078"/>
    <lineage>
        <taxon>Eukaryota</taxon>
        <taxon>Viridiplantae</taxon>
        <taxon>Streptophyta</taxon>
        <taxon>Embryophyta</taxon>
        <taxon>Tracheophyta</taxon>
        <taxon>Spermatophyta</taxon>
        <taxon>Magnoliopsida</taxon>
        <taxon>eudicotyledons</taxon>
        <taxon>Gunneridae</taxon>
        <taxon>Pentapetalae</taxon>
        <taxon>rosids</taxon>
        <taxon>fabids</taxon>
        <taxon>Fabales</taxon>
        <taxon>Fabaceae</taxon>
        <taxon>Papilionoideae</taxon>
        <taxon>50 kb inversion clade</taxon>
        <taxon>dalbergioids sensu lato</taxon>
        <taxon>Dalbergieae</taxon>
        <taxon>Pterocarpus clade</taxon>
        <taxon>Stylosanthes</taxon>
    </lineage>
</organism>
<keyword evidence="3" id="KW-1185">Reference proteome</keyword>
<evidence type="ECO:0000313" key="2">
    <source>
        <dbReference type="EMBL" id="MED6117631.1"/>
    </source>
</evidence>
<feature type="non-terminal residue" evidence="2">
    <location>
        <position position="1"/>
    </location>
</feature>
<feature type="compositionally biased region" description="Basic and acidic residues" evidence="1">
    <location>
        <begin position="225"/>
        <end position="239"/>
    </location>
</feature>
<feature type="compositionally biased region" description="Basic and acidic residues" evidence="1">
    <location>
        <begin position="58"/>
        <end position="78"/>
    </location>
</feature>
<sequence length="255" mass="27996">KKIRIEGHVFDIEYENLHLICEKCSCYGHETSNCSQQVQPKENLVQLPDIEVPAVHTEPNEFKAPSSDKECSKKKVSEASHQQQAPEITTFATNPTEKTFEFGKTKGVLTDDDQAHASNATKNDVANEQNWTEVTRKAKTKQGGQTGKQKTIPSNSNKGKGMVRESSANSGKKKPGQVGIRVHSSSAQLNTPPKFAVRKRQRLASAQSSPELRQISSVHASTSGTKDDGPIQEEARDEAPSIAKDPPQLQQNKLN</sequence>
<gene>
    <name evidence="2" type="ORF">PIB30_111680</name>
</gene>
<dbReference type="EMBL" id="JASCZI010007296">
    <property type="protein sequence ID" value="MED6117631.1"/>
    <property type="molecule type" value="Genomic_DNA"/>
</dbReference>
<feature type="compositionally biased region" description="Low complexity" evidence="1">
    <location>
        <begin position="141"/>
        <end position="151"/>
    </location>
</feature>